<organism evidence="4 5">
    <name type="scientific">Phenylobacterium koreense</name>
    <dbReference type="NCBI Taxonomy" id="266125"/>
    <lineage>
        <taxon>Bacteria</taxon>
        <taxon>Pseudomonadati</taxon>
        <taxon>Pseudomonadota</taxon>
        <taxon>Alphaproteobacteria</taxon>
        <taxon>Caulobacterales</taxon>
        <taxon>Caulobacteraceae</taxon>
        <taxon>Phenylobacterium</taxon>
    </lineage>
</organism>
<evidence type="ECO:0000256" key="1">
    <source>
        <dbReference type="SAM" id="MobiDB-lite"/>
    </source>
</evidence>
<keyword evidence="4" id="KW-0812">Transmembrane</keyword>
<evidence type="ECO:0000313" key="4">
    <source>
        <dbReference type="EMBL" id="MET3528175.1"/>
    </source>
</evidence>
<keyword evidence="2" id="KW-0732">Signal</keyword>
<dbReference type="PANTHER" id="PTHR30273">
    <property type="entry name" value="PERIPLASMIC SIGNAL SENSOR AND SIGMA FACTOR ACTIVATOR FECR-RELATED"/>
    <property type="match status" value="1"/>
</dbReference>
<proteinExistence type="predicted"/>
<comment type="caution">
    <text evidence="4">The sequence shown here is derived from an EMBL/GenBank/DDBJ whole genome shotgun (WGS) entry which is preliminary data.</text>
</comment>
<feature type="compositionally biased region" description="Polar residues" evidence="1">
    <location>
        <begin position="235"/>
        <end position="245"/>
    </location>
</feature>
<sequence>MALAALSFAAVALIIVMATRGPAYSTDVGAQQVVRLEDGSVVRLNTDSKVRVRYGQHVRRLVLERGQAYFEVAHDGGRPFVVEAGDAQVRALGTKFDVQRTEGKTRVTLVEGRVEVARAGTPSAWTLKPNEQITLGEAAPRPGPADVPQATSWTIGRLRFLDTPLVKAVDEVNRYSRTKIVLDAGDVAQVRINGAFETGDTAAFVSAVTELFGLTAARTDDRIVLRADAAARGGKNSTPGSSQSEGLARLPG</sequence>
<dbReference type="Gene3D" id="2.60.120.1440">
    <property type="match status" value="1"/>
</dbReference>
<keyword evidence="5" id="KW-1185">Reference proteome</keyword>
<evidence type="ECO:0000259" key="3">
    <source>
        <dbReference type="Pfam" id="PF04773"/>
    </source>
</evidence>
<dbReference type="Proteomes" id="UP001549110">
    <property type="component" value="Unassembled WGS sequence"/>
</dbReference>
<evidence type="ECO:0000313" key="5">
    <source>
        <dbReference type="Proteomes" id="UP001549110"/>
    </source>
</evidence>
<dbReference type="EMBL" id="JBEPLU010000003">
    <property type="protein sequence ID" value="MET3528175.1"/>
    <property type="molecule type" value="Genomic_DNA"/>
</dbReference>
<feature type="region of interest" description="Disordered" evidence="1">
    <location>
        <begin position="231"/>
        <end position="252"/>
    </location>
</feature>
<feature type="domain" description="FecR protein" evidence="3">
    <location>
        <begin position="24"/>
        <end position="115"/>
    </location>
</feature>
<name>A0ABV2EMA0_9CAUL</name>
<dbReference type="Pfam" id="PF04773">
    <property type="entry name" value="FecR"/>
    <property type="match status" value="1"/>
</dbReference>
<reference evidence="4 5" key="1">
    <citation type="submission" date="2024-06" db="EMBL/GenBank/DDBJ databases">
        <title>Genomic Encyclopedia of Type Strains, Phase IV (KMG-IV): sequencing the most valuable type-strain genomes for metagenomic binning, comparative biology and taxonomic classification.</title>
        <authorList>
            <person name="Goeker M."/>
        </authorList>
    </citation>
    <scope>NUCLEOTIDE SEQUENCE [LARGE SCALE GENOMIC DNA]</scope>
    <source>
        <strain evidence="4 5">DSM 17809</strain>
    </source>
</reference>
<feature type="signal peptide" evidence="2">
    <location>
        <begin position="1"/>
        <end position="25"/>
    </location>
</feature>
<accession>A0ABV2EMA0</accession>
<dbReference type="RefSeq" id="WP_354298412.1">
    <property type="nucleotide sequence ID" value="NZ_JBEPLU010000003.1"/>
</dbReference>
<keyword evidence="4" id="KW-0472">Membrane</keyword>
<dbReference type="InterPro" id="IPR006860">
    <property type="entry name" value="FecR"/>
</dbReference>
<dbReference type="PANTHER" id="PTHR30273:SF2">
    <property type="entry name" value="PROTEIN FECR"/>
    <property type="match status" value="1"/>
</dbReference>
<protein>
    <submittedName>
        <fullName evidence="4">Transmembrane sensor</fullName>
    </submittedName>
</protein>
<gene>
    <name evidence="4" type="ORF">ABID41_003314</name>
</gene>
<dbReference type="InterPro" id="IPR012373">
    <property type="entry name" value="Ferrdict_sens_TM"/>
</dbReference>
<feature type="chain" id="PRO_5046043032" evidence="2">
    <location>
        <begin position="26"/>
        <end position="252"/>
    </location>
</feature>
<evidence type="ECO:0000256" key="2">
    <source>
        <dbReference type="SAM" id="SignalP"/>
    </source>
</evidence>
<dbReference type="Gene3D" id="3.55.50.30">
    <property type="match status" value="1"/>
</dbReference>